<name>A0ABU0QMQ9_9ACTN</name>
<sequence length="78" mass="8182">MVQARCDNNVPYAGALELHRRLTGSRPVTADIRSHGVYGRGAEGLTPVACADRLVNDYLGTGRLPAGDVECAGEGARS</sequence>
<comment type="caution">
    <text evidence="2">The sequence shown here is derived from an EMBL/GenBank/DDBJ whole genome shotgun (WGS) entry which is preliminary data.</text>
</comment>
<evidence type="ECO:0000259" key="1">
    <source>
        <dbReference type="Pfam" id="PF08386"/>
    </source>
</evidence>
<evidence type="ECO:0000313" key="3">
    <source>
        <dbReference type="Proteomes" id="UP001232755"/>
    </source>
</evidence>
<organism evidence="2 3">
    <name type="scientific">Streptomyces africanus</name>
    <dbReference type="NCBI Taxonomy" id="231024"/>
    <lineage>
        <taxon>Bacteria</taxon>
        <taxon>Bacillati</taxon>
        <taxon>Actinomycetota</taxon>
        <taxon>Actinomycetes</taxon>
        <taxon>Kitasatosporales</taxon>
        <taxon>Streptomycetaceae</taxon>
        <taxon>Streptomyces</taxon>
    </lineage>
</organism>
<proteinExistence type="predicted"/>
<dbReference type="EMBL" id="JAUSYP010000001">
    <property type="protein sequence ID" value="MDQ0748666.1"/>
    <property type="molecule type" value="Genomic_DNA"/>
</dbReference>
<protein>
    <recommendedName>
        <fullName evidence="1">Peptidase S33 tripeptidyl aminopeptidase-like C-terminal domain-containing protein</fullName>
    </recommendedName>
</protein>
<keyword evidence="3" id="KW-1185">Reference proteome</keyword>
<dbReference type="Pfam" id="PF08386">
    <property type="entry name" value="Abhydrolase_4"/>
    <property type="match status" value="1"/>
</dbReference>
<dbReference type="RefSeq" id="WP_307175357.1">
    <property type="nucleotide sequence ID" value="NZ_JAUSYP010000001.1"/>
</dbReference>
<dbReference type="Proteomes" id="UP001232755">
    <property type="component" value="Unassembled WGS sequence"/>
</dbReference>
<accession>A0ABU0QMQ9</accession>
<evidence type="ECO:0000313" key="2">
    <source>
        <dbReference type="EMBL" id="MDQ0748666.1"/>
    </source>
</evidence>
<reference evidence="2 3" key="1">
    <citation type="submission" date="2023-07" db="EMBL/GenBank/DDBJ databases">
        <title>Comparative genomics of wheat-associated soil bacteria to identify genetic determinants of phenazine resistance.</title>
        <authorList>
            <person name="Mouncey N."/>
        </authorList>
    </citation>
    <scope>NUCLEOTIDE SEQUENCE [LARGE SCALE GENOMIC DNA]</scope>
    <source>
        <strain evidence="2 3">B3I12</strain>
    </source>
</reference>
<gene>
    <name evidence="2" type="ORF">QF034_002897</name>
</gene>
<feature type="domain" description="Peptidase S33 tripeptidyl aminopeptidase-like C-terminal" evidence="1">
    <location>
        <begin position="1"/>
        <end position="71"/>
    </location>
</feature>
<dbReference type="InterPro" id="IPR013595">
    <property type="entry name" value="Pept_S33_TAP-like_C"/>
</dbReference>